<feature type="transmembrane region" description="Helical" evidence="8">
    <location>
        <begin position="341"/>
        <end position="365"/>
    </location>
</feature>
<comment type="similarity">
    <text evidence="3 8">Belongs to the CTL (choline transporter-like) family.</text>
</comment>
<dbReference type="EMBL" id="UFAJ01000362">
    <property type="protein sequence ID" value="SSD60469.1"/>
    <property type="molecule type" value="Genomic_DNA"/>
</dbReference>
<evidence type="ECO:0000256" key="5">
    <source>
        <dbReference type="ARBA" id="ARBA00022692"/>
    </source>
</evidence>
<feature type="compositionally biased region" description="Polar residues" evidence="9">
    <location>
        <begin position="24"/>
        <end position="37"/>
    </location>
</feature>
<keyword evidence="5 8" id="KW-0812">Transmembrane</keyword>
<dbReference type="AlphaFoldDB" id="A0A376B7B7"/>
<feature type="region of interest" description="Disordered" evidence="9">
    <location>
        <begin position="1"/>
        <end position="50"/>
    </location>
</feature>
<evidence type="ECO:0000313" key="11">
    <source>
        <dbReference type="Proteomes" id="UP000262825"/>
    </source>
</evidence>
<keyword evidence="11" id="KW-1185">Reference proteome</keyword>
<feature type="transmembrane region" description="Helical" evidence="8">
    <location>
        <begin position="166"/>
        <end position="188"/>
    </location>
</feature>
<feature type="transmembrane region" description="Helical" evidence="8">
    <location>
        <begin position="276"/>
        <end position="298"/>
    </location>
</feature>
<protein>
    <recommendedName>
        <fullName evidence="4 8">Protein PNS1</fullName>
    </recommendedName>
</protein>
<feature type="transmembrane region" description="Helical" evidence="8">
    <location>
        <begin position="91"/>
        <end position="113"/>
    </location>
</feature>
<evidence type="ECO:0000256" key="2">
    <source>
        <dbReference type="ARBA" id="ARBA00004651"/>
    </source>
</evidence>
<sequence>MSSDPPPTYHRPEEPPQPAPAAATQSISNQDSTLNTEKYNESNNNNNNNEQYHFRQDQYYNLNAKGEGAPIGNSFEEIFPDDKPRFNDWPFTIFFVLNCFAFVAIAGLTLHGWNSSYSATGGSIYDGQNTGTLDTNAAILLVFSCTIALTFSILGFILCRCYPKQFIYIGMAINIASSLGTAICYLCLHYWSAGIVFIVFTALTLWCYIGMRHRIPLAVAILRTVMDVIKWYPFTIFTAFLGSIISAAFAFFFSLVVVACYMKYDPKSNNPGCNAGGGSCSNSKLIGMLFITFFYGFYISEVIKNVLHSTISGIYGCWYYMAKSDQGPPKWPAWGSFKRSITYSFGSICFGSLIVSIIETFRAILQVIKNVVISGSQWAQIGFMIIDWVIGFFNWLASYFNHYAYSYIALYGKSYLRSAKETWNMMREKGFDALINDNLVNIAIGLYSMFVSYMCALFAFLYLRFTKPSYNSSGGFTAPLIAFSFVIALQICNIINETIRSGVATFFIALANDPEVFQKSYPERFDEIFRAYPDVLKKLSHQNV</sequence>
<evidence type="ECO:0000256" key="4">
    <source>
        <dbReference type="ARBA" id="ARBA00015388"/>
    </source>
</evidence>
<reference evidence="11" key="1">
    <citation type="submission" date="2018-06" db="EMBL/GenBank/DDBJ databases">
        <authorList>
            <person name="Guldener U."/>
        </authorList>
    </citation>
    <scope>NUCLEOTIDE SEQUENCE [LARGE SCALE GENOMIC DNA]</scope>
    <source>
        <strain evidence="11">UTAD17</strain>
    </source>
</reference>
<evidence type="ECO:0000256" key="9">
    <source>
        <dbReference type="SAM" id="MobiDB-lite"/>
    </source>
</evidence>
<keyword evidence="7 8" id="KW-0472">Membrane</keyword>
<evidence type="ECO:0000256" key="1">
    <source>
        <dbReference type="ARBA" id="ARBA00002957"/>
    </source>
</evidence>
<dbReference type="Proteomes" id="UP000262825">
    <property type="component" value="Unassembled WGS sequence"/>
</dbReference>
<proteinExistence type="inferred from homology"/>
<comment type="subcellular location">
    <subcellularLocation>
        <location evidence="2 8">Cell membrane</location>
        <topology evidence="2 8">Multi-pass membrane protein</topology>
    </subcellularLocation>
</comment>
<evidence type="ECO:0000256" key="6">
    <source>
        <dbReference type="ARBA" id="ARBA00022989"/>
    </source>
</evidence>
<dbReference type="GO" id="GO:0005886">
    <property type="term" value="C:plasma membrane"/>
    <property type="evidence" value="ECO:0007669"/>
    <property type="project" value="UniProtKB-SubCell"/>
</dbReference>
<evidence type="ECO:0000313" key="10">
    <source>
        <dbReference type="EMBL" id="SSD60469.1"/>
    </source>
</evidence>
<dbReference type="PANTHER" id="PTHR12385">
    <property type="entry name" value="CHOLINE TRANSPORTER-LIKE (SLC FAMILY 44)"/>
    <property type="match status" value="1"/>
</dbReference>
<feature type="transmembrane region" description="Helical" evidence="8">
    <location>
        <begin position="137"/>
        <end position="159"/>
    </location>
</feature>
<dbReference type="InterPro" id="IPR007603">
    <property type="entry name" value="Choline_transptr-like"/>
</dbReference>
<feature type="compositionally biased region" description="Pro residues" evidence="9">
    <location>
        <begin position="1"/>
        <end position="19"/>
    </location>
</feature>
<gene>
    <name evidence="10" type="ORF">SCODWIG_02230</name>
</gene>
<dbReference type="PANTHER" id="PTHR12385:SF4">
    <property type="entry name" value="PROTEIN PNS1"/>
    <property type="match status" value="1"/>
</dbReference>
<accession>A0A376B7B7</accession>
<name>A0A376B7B7_9ASCO</name>
<dbReference type="Pfam" id="PF04515">
    <property type="entry name" value="Choline_transpo"/>
    <property type="match status" value="1"/>
</dbReference>
<feature type="transmembrane region" description="Helical" evidence="8">
    <location>
        <begin position="377"/>
        <end position="396"/>
    </location>
</feature>
<organism evidence="10 11">
    <name type="scientific">Saccharomycodes ludwigii</name>
    <dbReference type="NCBI Taxonomy" id="36035"/>
    <lineage>
        <taxon>Eukaryota</taxon>
        <taxon>Fungi</taxon>
        <taxon>Dikarya</taxon>
        <taxon>Ascomycota</taxon>
        <taxon>Saccharomycotina</taxon>
        <taxon>Saccharomycetes</taxon>
        <taxon>Saccharomycodales</taxon>
        <taxon>Saccharomycodaceae</taxon>
        <taxon>Saccharomycodes</taxon>
    </lineage>
</organism>
<dbReference type="GO" id="GO:0022857">
    <property type="term" value="F:transmembrane transporter activity"/>
    <property type="evidence" value="ECO:0007669"/>
    <property type="project" value="UniProtKB-UniRule"/>
</dbReference>
<comment type="function">
    <text evidence="1 8">Probably involved in transport through the plasma membrane.</text>
</comment>
<feature type="transmembrane region" description="Helical" evidence="8">
    <location>
        <begin position="439"/>
        <end position="463"/>
    </location>
</feature>
<dbReference type="VEuPathDB" id="FungiDB:SCODWIG_02230"/>
<feature type="transmembrane region" description="Helical" evidence="8">
    <location>
        <begin position="475"/>
        <end position="495"/>
    </location>
</feature>
<keyword evidence="6 8" id="KW-1133">Transmembrane helix</keyword>
<evidence type="ECO:0000256" key="8">
    <source>
        <dbReference type="RuleBase" id="RU368066"/>
    </source>
</evidence>
<evidence type="ECO:0000256" key="3">
    <source>
        <dbReference type="ARBA" id="ARBA00007168"/>
    </source>
</evidence>
<feature type="transmembrane region" description="Helical" evidence="8">
    <location>
        <begin position="231"/>
        <end position="264"/>
    </location>
</feature>
<evidence type="ECO:0000256" key="7">
    <source>
        <dbReference type="ARBA" id="ARBA00023136"/>
    </source>
</evidence>
<feature type="transmembrane region" description="Helical" evidence="8">
    <location>
        <begin position="194"/>
        <end position="211"/>
    </location>
</feature>